<dbReference type="Pfam" id="PF01899">
    <property type="entry name" value="MNHE"/>
    <property type="match status" value="1"/>
</dbReference>
<keyword evidence="6" id="KW-0472">Membrane</keyword>
<evidence type="ECO:0000313" key="7">
    <source>
        <dbReference type="EMBL" id="MDP1519680.1"/>
    </source>
</evidence>
<dbReference type="GO" id="GO:0008324">
    <property type="term" value="F:monoatomic cation transmembrane transporter activity"/>
    <property type="evidence" value="ECO:0007669"/>
    <property type="project" value="InterPro"/>
</dbReference>
<evidence type="ECO:0000256" key="1">
    <source>
        <dbReference type="ARBA" id="ARBA00004651"/>
    </source>
</evidence>
<dbReference type="EMBL" id="JAUUUU010000001">
    <property type="protein sequence ID" value="MDP1519680.1"/>
    <property type="molecule type" value="Genomic_DNA"/>
</dbReference>
<dbReference type="PANTHER" id="PTHR34584">
    <property type="entry name" value="NA(+)/H(+) ANTIPORTER SUBUNIT E1"/>
    <property type="match status" value="1"/>
</dbReference>
<proteinExistence type="inferred from homology"/>
<dbReference type="RefSeq" id="WP_305169190.1">
    <property type="nucleotide sequence ID" value="NZ_JAUUUU010000001.1"/>
</dbReference>
<dbReference type="AlphaFoldDB" id="A0AAW8B289"/>
<dbReference type="Proteomes" id="UP001178354">
    <property type="component" value="Unassembled WGS sequence"/>
</dbReference>
<dbReference type="PANTHER" id="PTHR34584:SF1">
    <property type="entry name" value="NA(+)_H(+) ANTIPORTER SUBUNIT E1"/>
    <property type="match status" value="1"/>
</dbReference>
<organism evidence="7 8">
    <name type="scientific">Porticoccus litoralis</name>
    <dbReference type="NCBI Taxonomy" id="434086"/>
    <lineage>
        <taxon>Bacteria</taxon>
        <taxon>Pseudomonadati</taxon>
        <taxon>Pseudomonadota</taxon>
        <taxon>Gammaproteobacteria</taxon>
        <taxon>Cellvibrionales</taxon>
        <taxon>Porticoccaceae</taxon>
        <taxon>Porticoccus</taxon>
    </lineage>
</organism>
<reference evidence="7" key="1">
    <citation type="journal article" date="2010" name="Int. J. Syst. Evol. Microbiol.">
        <title>Porticoccus litoralis gen. nov., sp. nov., a gammaproteobacterium isolated from the Yellow Sea.</title>
        <authorList>
            <person name="Oh H.M."/>
            <person name="Kim H."/>
            <person name="Kim K.M."/>
            <person name="Min G.S."/>
            <person name="Cho J.C."/>
        </authorList>
    </citation>
    <scope>NUCLEOTIDE SEQUENCE</scope>
    <source>
        <strain evidence="7">DSM 25064</strain>
    </source>
</reference>
<comment type="subcellular location">
    <subcellularLocation>
        <location evidence="1">Cell membrane</location>
        <topology evidence="1">Multi-pass membrane protein</topology>
    </subcellularLocation>
</comment>
<evidence type="ECO:0000256" key="2">
    <source>
        <dbReference type="ARBA" id="ARBA00006228"/>
    </source>
</evidence>
<dbReference type="GO" id="GO:0005886">
    <property type="term" value="C:plasma membrane"/>
    <property type="evidence" value="ECO:0007669"/>
    <property type="project" value="UniProtKB-SubCell"/>
</dbReference>
<evidence type="ECO:0000313" key="8">
    <source>
        <dbReference type="Proteomes" id="UP001178354"/>
    </source>
</evidence>
<evidence type="ECO:0000256" key="3">
    <source>
        <dbReference type="ARBA" id="ARBA00022475"/>
    </source>
</evidence>
<dbReference type="InterPro" id="IPR002758">
    <property type="entry name" value="Cation_antiport_E"/>
</dbReference>
<keyword evidence="3" id="KW-1003">Cell membrane</keyword>
<comment type="caution">
    <text evidence="7">The sequence shown here is derived from an EMBL/GenBank/DDBJ whole genome shotgun (WGS) entry which is preliminary data.</text>
</comment>
<dbReference type="PROSITE" id="PS51257">
    <property type="entry name" value="PROKAR_LIPOPROTEIN"/>
    <property type="match status" value="1"/>
</dbReference>
<keyword evidence="5" id="KW-1133">Transmembrane helix</keyword>
<accession>A0AAW8B289</accession>
<evidence type="ECO:0000256" key="4">
    <source>
        <dbReference type="ARBA" id="ARBA00022692"/>
    </source>
</evidence>
<name>A0AAW8B289_9GAMM</name>
<keyword evidence="4" id="KW-0812">Transmembrane</keyword>
<keyword evidence="8" id="KW-1185">Reference proteome</keyword>
<reference evidence="7" key="2">
    <citation type="submission" date="2023-08" db="EMBL/GenBank/DDBJ databases">
        <authorList>
            <person name="Luo J."/>
        </authorList>
    </citation>
    <scope>NUCLEOTIDE SEQUENCE</scope>
    <source>
        <strain evidence="7">DSM 25064</strain>
    </source>
</reference>
<sequence>MKHSLSLFFLLALLWLGNSGHYTPLLLAIGVLACLFVMWVAQRMNLVDHESQPLNLGWGIFGYLGWLTAKVVSSNVAVVGHIWRGNGSISPSVARLPLSQSTDMGRVIYANSITLTPGTVAMDMDDGSVVVHALTEAGIQELEQGEMNRRVARLEE</sequence>
<evidence type="ECO:0000256" key="6">
    <source>
        <dbReference type="ARBA" id="ARBA00023136"/>
    </source>
</evidence>
<protein>
    <submittedName>
        <fullName evidence="7">Na+/H+ antiporter subunit E</fullName>
    </submittedName>
</protein>
<gene>
    <name evidence="7" type="ORF">Q8A57_01695</name>
</gene>
<evidence type="ECO:0000256" key="5">
    <source>
        <dbReference type="ARBA" id="ARBA00022989"/>
    </source>
</evidence>
<comment type="similarity">
    <text evidence="2">Belongs to the CPA3 antiporters (TC 2.A.63) subunit E family.</text>
</comment>